<accession>A0A1F8F6C2</accession>
<evidence type="ECO:0000256" key="7">
    <source>
        <dbReference type="SAM" id="Phobius"/>
    </source>
</evidence>
<dbReference type="GO" id="GO:0010043">
    <property type="term" value="P:response to zinc ion"/>
    <property type="evidence" value="ECO:0007669"/>
    <property type="project" value="TreeGrafter"/>
</dbReference>
<evidence type="ECO:0008006" key="10">
    <source>
        <dbReference type="Google" id="ProtNLM"/>
    </source>
</evidence>
<dbReference type="PANTHER" id="PTHR30477">
    <property type="entry name" value="ABC-TRANSPORTER METAL-BINDING PROTEIN"/>
    <property type="match status" value="1"/>
</dbReference>
<dbReference type="InterPro" id="IPR037294">
    <property type="entry name" value="ABC_BtuC-like"/>
</dbReference>
<feature type="transmembrane region" description="Helical" evidence="7">
    <location>
        <begin position="12"/>
        <end position="32"/>
    </location>
</feature>
<gene>
    <name evidence="8" type="ORF">A3J46_00835</name>
</gene>
<feature type="transmembrane region" description="Helical" evidence="7">
    <location>
        <begin position="213"/>
        <end position="232"/>
    </location>
</feature>
<dbReference type="GO" id="GO:0043190">
    <property type="term" value="C:ATP-binding cassette (ABC) transporter complex"/>
    <property type="evidence" value="ECO:0007669"/>
    <property type="project" value="InterPro"/>
</dbReference>
<comment type="similarity">
    <text evidence="2 6">Belongs to the ABC-3 integral membrane protein family.</text>
</comment>
<sequence length="259" mass="27304">MNLVFDQNLILSLITVGIVGAAAGYLGSIMVLRRLALAGDVLSHVALPGIGIALLYNLNPFLMAFIFLFASSWIIWLLETKTQLPTDALIGILFVASLATGVMIIPNLEKLGEALFGDVSEINIFDAILAVLLSSAVFIIGAKIYKGLVLGTISEDLAIANGVKLRKINLLFLVLVSVVVALGIKVVGTLLMGALIIVSATAAKNLSRNVSRYAFLSTTFGLIAAPSGLLLARGYELSPGPIIILVGVGIFLLSLFGRR</sequence>
<dbReference type="Gene3D" id="1.10.3470.10">
    <property type="entry name" value="ABC transporter involved in vitamin B12 uptake, BtuC"/>
    <property type="match status" value="1"/>
</dbReference>
<dbReference type="Pfam" id="PF00950">
    <property type="entry name" value="ABC-3"/>
    <property type="match status" value="1"/>
</dbReference>
<comment type="subcellular location">
    <subcellularLocation>
        <location evidence="6">Cell membrane</location>
        <topology evidence="6">Multi-pass membrane protein</topology>
    </subcellularLocation>
    <subcellularLocation>
        <location evidence="1">Membrane</location>
        <topology evidence="1">Multi-pass membrane protein</topology>
    </subcellularLocation>
</comment>
<proteinExistence type="inferred from homology"/>
<evidence type="ECO:0000313" key="9">
    <source>
        <dbReference type="Proteomes" id="UP000177167"/>
    </source>
</evidence>
<dbReference type="GO" id="GO:0055085">
    <property type="term" value="P:transmembrane transport"/>
    <property type="evidence" value="ECO:0007669"/>
    <property type="project" value="InterPro"/>
</dbReference>
<feature type="transmembrane region" description="Helical" evidence="7">
    <location>
        <begin position="238"/>
        <end position="256"/>
    </location>
</feature>
<evidence type="ECO:0000256" key="5">
    <source>
        <dbReference type="ARBA" id="ARBA00023136"/>
    </source>
</evidence>
<feature type="transmembrane region" description="Helical" evidence="7">
    <location>
        <begin position="127"/>
        <end position="148"/>
    </location>
</feature>
<dbReference type="SUPFAM" id="SSF81345">
    <property type="entry name" value="ABC transporter involved in vitamin B12 uptake, BtuC"/>
    <property type="match status" value="1"/>
</dbReference>
<evidence type="ECO:0000256" key="6">
    <source>
        <dbReference type="RuleBase" id="RU003943"/>
    </source>
</evidence>
<evidence type="ECO:0000313" key="8">
    <source>
        <dbReference type="EMBL" id="OGN08168.1"/>
    </source>
</evidence>
<reference evidence="8 9" key="1">
    <citation type="journal article" date="2016" name="Nat. Commun.">
        <title>Thousands of microbial genomes shed light on interconnected biogeochemical processes in an aquifer system.</title>
        <authorList>
            <person name="Anantharaman K."/>
            <person name="Brown C.T."/>
            <person name="Hug L.A."/>
            <person name="Sharon I."/>
            <person name="Castelle C.J."/>
            <person name="Probst A.J."/>
            <person name="Thomas B.C."/>
            <person name="Singh A."/>
            <person name="Wilkins M.J."/>
            <person name="Karaoz U."/>
            <person name="Brodie E.L."/>
            <person name="Williams K.H."/>
            <person name="Hubbard S.S."/>
            <person name="Banfield J.F."/>
        </authorList>
    </citation>
    <scope>NUCLEOTIDE SEQUENCE [LARGE SCALE GENOMIC DNA]</scope>
</reference>
<feature type="transmembrane region" description="Helical" evidence="7">
    <location>
        <begin position="88"/>
        <end position="106"/>
    </location>
</feature>
<dbReference type="Proteomes" id="UP000177167">
    <property type="component" value="Unassembled WGS sequence"/>
</dbReference>
<dbReference type="PANTHER" id="PTHR30477:SF0">
    <property type="entry name" value="METAL TRANSPORT SYSTEM MEMBRANE PROTEIN TM_0125-RELATED"/>
    <property type="match status" value="1"/>
</dbReference>
<evidence type="ECO:0000256" key="2">
    <source>
        <dbReference type="ARBA" id="ARBA00008034"/>
    </source>
</evidence>
<keyword evidence="5 7" id="KW-0472">Membrane</keyword>
<name>A0A1F8F6C2_9BACT</name>
<keyword evidence="6" id="KW-0813">Transport</keyword>
<keyword evidence="3 6" id="KW-0812">Transmembrane</keyword>
<comment type="caution">
    <text evidence="8">The sequence shown here is derived from an EMBL/GenBank/DDBJ whole genome shotgun (WGS) entry which is preliminary data.</text>
</comment>
<dbReference type="EMBL" id="MGJP01000067">
    <property type="protein sequence ID" value="OGN08168.1"/>
    <property type="molecule type" value="Genomic_DNA"/>
</dbReference>
<evidence type="ECO:0000256" key="1">
    <source>
        <dbReference type="ARBA" id="ARBA00004141"/>
    </source>
</evidence>
<evidence type="ECO:0000256" key="4">
    <source>
        <dbReference type="ARBA" id="ARBA00022989"/>
    </source>
</evidence>
<protein>
    <recommendedName>
        <fullName evidence="10">ABC transporter</fullName>
    </recommendedName>
</protein>
<feature type="transmembrane region" description="Helical" evidence="7">
    <location>
        <begin position="53"/>
        <end position="76"/>
    </location>
</feature>
<keyword evidence="4 7" id="KW-1133">Transmembrane helix</keyword>
<evidence type="ECO:0000256" key="3">
    <source>
        <dbReference type="ARBA" id="ARBA00022692"/>
    </source>
</evidence>
<dbReference type="InterPro" id="IPR001626">
    <property type="entry name" value="ABC_TroCD"/>
</dbReference>
<organism evidence="8 9">
    <name type="scientific">Candidatus Yanofskybacteria bacterium RIFCSPHIGHO2_02_FULL_41_11</name>
    <dbReference type="NCBI Taxonomy" id="1802675"/>
    <lineage>
        <taxon>Bacteria</taxon>
        <taxon>Candidatus Yanofskyibacteriota</taxon>
    </lineage>
</organism>
<dbReference type="AlphaFoldDB" id="A0A1F8F6C2"/>
<feature type="transmembrane region" description="Helical" evidence="7">
    <location>
        <begin position="168"/>
        <end position="201"/>
    </location>
</feature>